<protein>
    <submittedName>
        <fullName evidence="1">Uncharacterized protein</fullName>
    </submittedName>
</protein>
<dbReference type="AlphaFoldDB" id="A0A350RUH0"/>
<gene>
    <name evidence="1" type="ORF">DCF82_14140</name>
</gene>
<accession>A0A350RUH0</accession>
<sequence length="61" mass="6717">MINFLSLGEWNTDRNAARSGALRQAVFVRVSAASQSLVQTCTMPAFFSPALVGLYFDRFVS</sequence>
<evidence type="ECO:0000313" key="2">
    <source>
        <dbReference type="Proteomes" id="UP000261325"/>
    </source>
</evidence>
<comment type="caution">
    <text evidence="1">The sequence shown here is derived from an EMBL/GenBank/DDBJ whole genome shotgun (WGS) entry which is preliminary data.</text>
</comment>
<dbReference type="Proteomes" id="UP000261325">
    <property type="component" value="Unassembled WGS sequence"/>
</dbReference>
<dbReference type="EMBL" id="DLYI01000188">
    <property type="protein sequence ID" value="HAC28935.1"/>
    <property type="molecule type" value="Genomic_DNA"/>
</dbReference>
<proteinExistence type="predicted"/>
<reference evidence="1 2" key="1">
    <citation type="journal article" date="2018" name="Nat. Biotechnol.">
        <title>A standardized bacterial taxonomy based on genome phylogeny substantially revises the tree of life.</title>
        <authorList>
            <person name="Parks D.H."/>
            <person name="Chuvochina M."/>
            <person name="Waite D.W."/>
            <person name="Rinke C."/>
            <person name="Skarshewski A."/>
            <person name="Chaumeil P.A."/>
            <person name="Hugenholtz P."/>
        </authorList>
    </citation>
    <scope>NUCLEOTIDE SEQUENCE [LARGE SCALE GENOMIC DNA]</scope>
    <source>
        <strain evidence="1">UBA9049</strain>
    </source>
</reference>
<evidence type="ECO:0000313" key="1">
    <source>
        <dbReference type="EMBL" id="HAC28935.1"/>
    </source>
</evidence>
<name>A0A350RUH0_MARNT</name>
<organism evidence="1 2">
    <name type="scientific">Marinobacter nauticus</name>
    <name type="common">Marinobacter hydrocarbonoclasticus</name>
    <name type="synonym">Marinobacter aquaeolei</name>
    <dbReference type="NCBI Taxonomy" id="2743"/>
    <lineage>
        <taxon>Bacteria</taxon>
        <taxon>Pseudomonadati</taxon>
        <taxon>Pseudomonadota</taxon>
        <taxon>Gammaproteobacteria</taxon>
        <taxon>Pseudomonadales</taxon>
        <taxon>Marinobacteraceae</taxon>
        <taxon>Marinobacter</taxon>
    </lineage>
</organism>